<protein>
    <recommendedName>
        <fullName evidence="5">TrbC/VIRB2 family protein</fullName>
    </recommendedName>
</protein>
<keyword evidence="1" id="KW-1133">Transmembrane helix</keyword>
<keyword evidence="1" id="KW-0472">Membrane</keyword>
<evidence type="ECO:0000313" key="4">
    <source>
        <dbReference type="Proteomes" id="UP000253303"/>
    </source>
</evidence>
<feature type="transmembrane region" description="Helical" evidence="1">
    <location>
        <begin position="96"/>
        <end position="115"/>
    </location>
</feature>
<dbReference type="InterPro" id="IPR043993">
    <property type="entry name" value="T4SS_pilin"/>
</dbReference>
<gene>
    <name evidence="3" type="ORF">DP939_00050</name>
</gene>
<sequence>MRHRRRLRGCALVVGVAAVLLAGTAIAAVAEAAAVALPRWQPKPPAGTAELTRVFTNLRNWLTGLLAALATLMLTIGGVRYLVAGGDPGEVQKGKAALKAAAFGYSLAVLAPLFMNVLRHVVGG</sequence>
<evidence type="ECO:0000256" key="1">
    <source>
        <dbReference type="SAM" id="Phobius"/>
    </source>
</evidence>
<feature type="chain" id="PRO_5016899966" description="TrbC/VIRB2 family protein" evidence="2">
    <location>
        <begin position="28"/>
        <end position="124"/>
    </location>
</feature>
<evidence type="ECO:0008006" key="5">
    <source>
        <dbReference type="Google" id="ProtNLM"/>
    </source>
</evidence>
<accession>A0A366M7B2</accession>
<feature type="signal peptide" evidence="2">
    <location>
        <begin position="1"/>
        <end position="27"/>
    </location>
</feature>
<dbReference type="Proteomes" id="UP000253303">
    <property type="component" value="Unassembled WGS sequence"/>
</dbReference>
<keyword evidence="4" id="KW-1185">Reference proteome</keyword>
<dbReference type="EMBL" id="QMEY01000001">
    <property type="protein sequence ID" value="RBQ22128.1"/>
    <property type="molecule type" value="Genomic_DNA"/>
</dbReference>
<comment type="caution">
    <text evidence="3">The sequence shown here is derived from an EMBL/GenBank/DDBJ whole genome shotgun (WGS) entry which is preliminary data.</text>
</comment>
<reference evidence="3 4" key="1">
    <citation type="submission" date="2018-06" db="EMBL/GenBank/DDBJ databases">
        <title>Sphaerisporangium craniellae sp. nov., isolated from a marine sponge in the South China Sea.</title>
        <authorList>
            <person name="Li L."/>
        </authorList>
    </citation>
    <scope>NUCLEOTIDE SEQUENCE [LARGE SCALE GENOMIC DNA]</scope>
    <source>
        <strain evidence="3 4">LHW63015</strain>
    </source>
</reference>
<keyword evidence="2" id="KW-0732">Signal</keyword>
<evidence type="ECO:0000313" key="3">
    <source>
        <dbReference type="EMBL" id="RBQ22128.1"/>
    </source>
</evidence>
<feature type="transmembrane region" description="Helical" evidence="1">
    <location>
        <begin position="61"/>
        <end position="84"/>
    </location>
</feature>
<dbReference type="AlphaFoldDB" id="A0A366M7B2"/>
<evidence type="ECO:0000256" key="2">
    <source>
        <dbReference type="SAM" id="SignalP"/>
    </source>
</evidence>
<organism evidence="3 4">
    <name type="scientific">Spongiactinospora rosea</name>
    <dbReference type="NCBI Taxonomy" id="2248750"/>
    <lineage>
        <taxon>Bacteria</taxon>
        <taxon>Bacillati</taxon>
        <taxon>Actinomycetota</taxon>
        <taxon>Actinomycetes</taxon>
        <taxon>Streptosporangiales</taxon>
        <taxon>Streptosporangiaceae</taxon>
        <taxon>Spongiactinospora</taxon>
    </lineage>
</organism>
<dbReference type="Pfam" id="PF18895">
    <property type="entry name" value="T4SS_pilin"/>
    <property type="match status" value="1"/>
</dbReference>
<proteinExistence type="predicted"/>
<name>A0A366M7B2_9ACTN</name>
<keyword evidence="1" id="KW-0812">Transmembrane</keyword>